<dbReference type="InterPro" id="IPR050953">
    <property type="entry name" value="N4_N6_ade-DNA_methylase"/>
</dbReference>
<organism evidence="8 9">
    <name type="scientific">Sinanaerobacter chloroacetimidivorans</name>
    <dbReference type="NCBI Taxonomy" id="2818044"/>
    <lineage>
        <taxon>Bacteria</taxon>
        <taxon>Bacillati</taxon>
        <taxon>Bacillota</taxon>
        <taxon>Clostridia</taxon>
        <taxon>Peptostreptococcales</taxon>
        <taxon>Anaerovoracaceae</taxon>
        <taxon>Sinanaerobacter</taxon>
    </lineage>
</organism>
<evidence type="ECO:0000256" key="6">
    <source>
        <dbReference type="ARBA" id="ARBA00047942"/>
    </source>
</evidence>
<sequence>MSLALNTNSEHRNWEYFKNQIENMQKQNIFESEEETIAFSRTFCYSVVSYLWKSVDYKNRWKCRTVSFFKKELDFQAIKLSKEVAEYFITLNLMEYAYLLGNLYTMLLPKSFRSNNGVYYTPPMLAERLLDLLSAEGADWAQATILDPACGGGAFLITVANRMLGDYRVKELSAADKLIHLESHLAGIEIDTFAGWLTQVLLDIIVYPESVLVGRRLKTVVKVQDTLQYALRETKKFDIIVGNPPYGRIKLDEETRKIYSRSLYGHANLYGLFIDASLRLKKRKGLVGFVTPTSFLGGRYFANLRDLLASTVPPLAIDFVALRAGVFDQVLQETCLVVFGKNTAKSVVANKISIENNQSCVERIGVFKIEPGVAPWVIAREPSEATIINEINKTHTTLADYGYKVSTGQLVWNRLKGQISSKVRSGLKPIIWAEAISQDGQFCFDYHYRKKLKYIKVTDKQNYLICNQPVVLVQRTTAKEQSRRLQTCVLPSEFVKQWDGVVVENHVNIIYPIIEKPAVSLDVLSLILNSLTVDRIFRCLSGSVAVSATELHAIPLPPIGKLDELISSVYAGEQTEERIEEIIKRAYGLRG</sequence>
<dbReference type="InterPro" id="IPR029063">
    <property type="entry name" value="SAM-dependent_MTases_sf"/>
</dbReference>
<feature type="domain" description="Type II methyltransferase M.TaqI-like" evidence="7">
    <location>
        <begin position="232"/>
        <end position="309"/>
    </location>
</feature>
<accession>A0A8J8B037</accession>
<reference evidence="8" key="2">
    <citation type="submission" date="2021-04" db="EMBL/GenBank/DDBJ databases">
        <authorList>
            <person name="Liu J."/>
        </authorList>
    </citation>
    <scope>NUCLEOTIDE SEQUENCE</scope>
    <source>
        <strain evidence="8">BAD-6</strain>
    </source>
</reference>
<evidence type="ECO:0000256" key="2">
    <source>
        <dbReference type="ARBA" id="ARBA00011900"/>
    </source>
</evidence>
<name>A0A8J8B037_9FIRM</name>
<dbReference type="EMBL" id="JAGSND010000001">
    <property type="protein sequence ID" value="MBR0596452.1"/>
    <property type="molecule type" value="Genomic_DNA"/>
</dbReference>
<evidence type="ECO:0000313" key="8">
    <source>
        <dbReference type="EMBL" id="MBR0596452.1"/>
    </source>
</evidence>
<dbReference type="InterPro" id="IPR011639">
    <property type="entry name" value="MethylTrfase_TaqI-like_dom"/>
</dbReference>
<dbReference type="GO" id="GO:0009007">
    <property type="term" value="F:site-specific DNA-methyltransferase (adenine-specific) activity"/>
    <property type="evidence" value="ECO:0007669"/>
    <property type="project" value="UniProtKB-EC"/>
</dbReference>
<dbReference type="Pfam" id="PF07669">
    <property type="entry name" value="Eco57I"/>
    <property type="match status" value="1"/>
</dbReference>
<dbReference type="SUPFAM" id="SSF53335">
    <property type="entry name" value="S-adenosyl-L-methionine-dependent methyltransferases"/>
    <property type="match status" value="1"/>
</dbReference>
<comment type="similarity">
    <text evidence="1">Belongs to the N(4)/N(6)-methyltransferase family.</text>
</comment>
<keyword evidence="9" id="KW-1185">Reference proteome</keyword>
<dbReference type="RefSeq" id="WP_227016582.1">
    <property type="nucleotide sequence ID" value="NZ_JAGSND010000001.1"/>
</dbReference>
<dbReference type="EC" id="2.1.1.72" evidence="2"/>
<keyword evidence="4" id="KW-0808">Transferase</keyword>
<dbReference type="GO" id="GO:0006304">
    <property type="term" value="P:DNA modification"/>
    <property type="evidence" value="ECO:0007669"/>
    <property type="project" value="InterPro"/>
</dbReference>
<dbReference type="Gene3D" id="3.40.50.150">
    <property type="entry name" value="Vaccinia Virus protein VP39"/>
    <property type="match status" value="1"/>
</dbReference>
<dbReference type="PRINTS" id="PR00507">
    <property type="entry name" value="N12N6MTFRASE"/>
</dbReference>
<dbReference type="GO" id="GO:0032259">
    <property type="term" value="P:methylation"/>
    <property type="evidence" value="ECO:0007669"/>
    <property type="project" value="UniProtKB-KW"/>
</dbReference>
<protein>
    <recommendedName>
        <fullName evidence="2">site-specific DNA-methyltransferase (adenine-specific)</fullName>
        <ecNumber evidence="2">2.1.1.72</ecNumber>
    </recommendedName>
</protein>
<evidence type="ECO:0000259" key="7">
    <source>
        <dbReference type="Pfam" id="PF07669"/>
    </source>
</evidence>
<reference evidence="8" key="1">
    <citation type="submission" date="2021-04" db="EMBL/GenBank/DDBJ databases">
        <title>Sinoanaerobacter chloroacetimidivorans sp. nov., an obligate anaerobic bacterium isolated from anaerobic sludge.</title>
        <authorList>
            <person name="Bao Y."/>
        </authorList>
    </citation>
    <scope>NUCLEOTIDE SEQUENCE</scope>
    <source>
        <strain evidence="8">BAD-6</strain>
    </source>
</reference>
<gene>
    <name evidence="8" type="ORF">KCX82_01055</name>
</gene>
<comment type="catalytic activity">
    <reaction evidence="6">
        <text>a 2'-deoxyadenosine in DNA + S-adenosyl-L-methionine = an N(6)-methyl-2'-deoxyadenosine in DNA + S-adenosyl-L-homocysteine + H(+)</text>
        <dbReference type="Rhea" id="RHEA:15197"/>
        <dbReference type="Rhea" id="RHEA-COMP:12418"/>
        <dbReference type="Rhea" id="RHEA-COMP:12419"/>
        <dbReference type="ChEBI" id="CHEBI:15378"/>
        <dbReference type="ChEBI" id="CHEBI:57856"/>
        <dbReference type="ChEBI" id="CHEBI:59789"/>
        <dbReference type="ChEBI" id="CHEBI:90615"/>
        <dbReference type="ChEBI" id="CHEBI:90616"/>
        <dbReference type="EC" id="2.1.1.72"/>
    </reaction>
</comment>
<dbReference type="PANTHER" id="PTHR33841">
    <property type="entry name" value="DNA METHYLTRANSFERASE YEEA-RELATED"/>
    <property type="match status" value="1"/>
</dbReference>
<dbReference type="PROSITE" id="PS00092">
    <property type="entry name" value="N6_MTASE"/>
    <property type="match status" value="1"/>
</dbReference>
<evidence type="ECO:0000256" key="4">
    <source>
        <dbReference type="ARBA" id="ARBA00022679"/>
    </source>
</evidence>
<dbReference type="InterPro" id="IPR002052">
    <property type="entry name" value="DNA_methylase_N6_adenine_CS"/>
</dbReference>
<dbReference type="AlphaFoldDB" id="A0A8J8B037"/>
<evidence type="ECO:0000256" key="1">
    <source>
        <dbReference type="ARBA" id="ARBA00006594"/>
    </source>
</evidence>
<evidence type="ECO:0000313" key="9">
    <source>
        <dbReference type="Proteomes" id="UP000675664"/>
    </source>
</evidence>
<proteinExistence type="inferred from homology"/>
<dbReference type="PANTHER" id="PTHR33841:SF5">
    <property type="entry name" value="DNA METHYLASE (MODIFICATION METHYLASE) (METHYLTRANSFERASE)-RELATED"/>
    <property type="match status" value="1"/>
</dbReference>
<keyword evidence="3 8" id="KW-0489">Methyltransferase</keyword>
<keyword evidence="5" id="KW-0949">S-adenosyl-L-methionine</keyword>
<evidence type="ECO:0000256" key="3">
    <source>
        <dbReference type="ARBA" id="ARBA00022603"/>
    </source>
</evidence>
<evidence type="ECO:0000256" key="5">
    <source>
        <dbReference type="ARBA" id="ARBA00022691"/>
    </source>
</evidence>
<dbReference type="Proteomes" id="UP000675664">
    <property type="component" value="Unassembled WGS sequence"/>
</dbReference>
<dbReference type="GO" id="GO:0003676">
    <property type="term" value="F:nucleic acid binding"/>
    <property type="evidence" value="ECO:0007669"/>
    <property type="project" value="InterPro"/>
</dbReference>
<comment type="caution">
    <text evidence="8">The sequence shown here is derived from an EMBL/GenBank/DDBJ whole genome shotgun (WGS) entry which is preliminary data.</text>
</comment>